<gene>
    <name evidence="13" type="primary">lolB</name>
    <name evidence="15" type="ORF">A5892_08335</name>
</gene>
<evidence type="ECO:0000256" key="4">
    <source>
        <dbReference type="ARBA" id="ARBA00016202"/>
    </source>
</evidence>
<evidence type="ECO:0000256" key="8">
    <source>
        <dbReference type="ARBA" id="ARBA00023136"/>
    </source>
</evidence>
<dbReference type="AlphaFoldDB" id="A0A172YDY2"/>
<comment type="function">
    <text evidence="13">Plays a critical role in the incorporation of lipoproteins in the outer membrane after they are released by the LolA protein.</text>
</comment>
<dbReference type="Pfam" id="PF03550">
    <property type="entry name" value="LolB"/>
    <property type="match status" value="1"/>
</dbReference>
<keyword evidence="7 13" id="KW-0653">Protein transport</keyword>
<keyword evidence="9 13" id="KW-0564">Palmitate</keyword>
<reference evidence="15 16" key="1">
    <citation type="submission" date="2016-04" db="EMBL/GenBank/DDBJ databases">
        <title>Complete Genome Sequence of Halotalea alkalilenta IHB B 13600.</title>
        <authorList>
            <person name="Swarnkar M.K."/>
            <person name="Sharma A."/>
            <person name="Kaushal K."/>
            <person name="Soni R."/>
            <person name="Rana S."/>
            <person name="Singh A.K."/>
            <person name="Gulati A."/>
        </authorList>
    </citation>
    <scope>NUCLEOTIDE SEQUENCE [LARGE SCALE GENOMIC DNA]</scope>
    <source>
        <strain evidence="15 16">IHB B 13600</strain>
    </source>
</reference>
<dbReference type="CDD" id="cd16326">
    <property type="entry name" value="LolB"/>
    <property type="match status" value="1"/>
</dbReference>
<dbReference type="Gene3D" id="2.50.20.10">
    <property type="entry name" value="Lipoprotein localisation LolA/LolB/LppX"/>
    <property type="match status" value="1"/>
</dbReference>
<comment type="subunit">
    <text evidence="3 13">Monomer.</text>
</comment>
<sequence length="203" mass="22772">MKRMHLYLFTLLLTLLAGCASQPPSPEVDRAQGDWEHQLGRIEALDRWTLTGKIGLRSPQQSRSANLDWVQQDTGYRMLITGPFGVGRNVLTGEQGGITLENGDGRFSAATPEDLMEQRMGWSLPISSLDHWVRGLPDPRSPSQVKIDAQGFPQAITQDGWNIEYRQWSYAAGYWLPGRLRMSYGDLIATLVVTQWQPNQTGS</sequence>
<evidence type="ECO:0000313" key="15">
    <source>
        <dbReference type="EMBL" id="ANF57470.1"/>
    </source>
</evidence>
<dbReference type="InterPro" id="IPR029046">
    <property type="entry name" value="LolA/LolB/LppX"/>
</dbReference>
<keyword evidence="16" id="KW-1185">Reference proteome</keyword>
<dbReference type="GO" id="GO:0009279">
    <property type="term" value="C:cell outer membrane"/>
    <property type="evidence" value="ECO:0007669"/>
    <property type="project" value="UniProtKB-SubCell"/>
</dbReference>
<dbReference type="KEGG" id="haa:A5892_08335"/>
<evidence type="ECO:0000256" key="9">
    <source>
        <dbReference type="ARBA" id="ARBA00023139"/>
    </source>
</evidence>
<dbReference type="EMBL" id="CP015243">
    <property type="protein sequence ID" value="ANF57470.1"/>
    <property type="molecule type" value="Genomic_DNA"/>
</dbReference>
<evidence type="ECO:0000256" key="3">
    <source>
        <dbReference type="ARBA" id="ARBA00011245"/>
    </source>
</evidence>
<dbReference type="STRING" id="376489.A5892_08335"/>
<dbReference type="NCBIfam" id="TIGR00548">
    <property type="entry name" value="lolB"/>
    <property type="match status" value="1"/>
</dbReference>
<evidence type="ECO:0000256" key="13">
    <source>
        <dbReference type="HAMAP-Rule" id="MF_00233"/>
    </source>
</evidence>
<comment type="similarity">
    <text evidence="2 13">Belongs to the LolB family.</text>
</comment>
<feature type="signal peptide" evidence="14">
    <location>
        <begin position="1"/>
        <end position="20"/>
    </location>
</feature>
<dbReference type="Proteomes" id="UP000077875">
    <property type="component" value="Chromosome"/>
</dbReference>
<evidence type="ECO:0000313" key="16">
    <source>
        <dbReference type="Proteomes" id="UP000077875"/>
    </source>
</evidence>
<evidence type="ECO:0000256" key="14">
    <source>
        <dbReference type="SAM" id="SignalP"/>
    </source>
</evidence>
<dbReference type="GO" id="GO:0044874">
    <property type="term" value="P:lipoprotein localization to outer membrane"/>
    <property type="evidence" value="ECO:0007669"/>
    <property type="project" value="UniProtKB-UniRule"/>
</dbReference>
<accession>A0A172YDY2</accession>
<evidence type="ECO:0000256" key="6">
    <source>
        <dbReference type="ARBA" id="ARBA00022729"/>
    </source>
</evidence>
<dbReference type="PROSITE" id="PS51257">
    <property type="entry name" value="PROKAR_LIPOPROTEIN"/>
    <property type="match status" value="1"/>
</dbReference>
<evidence type="ECO:0000256" key="7">
    <source>
        <dbReference type="ARBA" id="ARBA00022927"/>
    </source>
</evidence>
<keyword evidence="11 13" id="KW-0998">Cell outer membrane</keyword>
<proteinExistence type="inferred from homology"/>
<dbReference type="InterPro" id="IPR004565">
    <property type="entry name" value="OM_lipoprot_LolB"/>
</dbReference>
<evidence type="ECO:0000256" key="1">
    <source>
        <dbReference type="ARBA" id="ARBA00004459"/>
    </source>
</evidence>
<evidence type="ECO:0000256" key="12">
    <source>
        <dbReference type="ARBA" id="ARBA00023288"/>
    </source>
</evidence>
<feature type="chain" id="PRO_5008869127" description="Outer-membrane lipoprotein LolB" evidence="14">
    <location>
        <begin position="21"/>
        <end position="203"/>
    </location>
</feature>
<dbReference type="RefSeq" id="WP_064122417.1">
    <property type="nucleotide sequence ID" value="NZ_CP015243.1"/>
</dbReference>
<dbReference type="HAMAP" id="MF_00233">
    <property type="entry name" value="LolB"/>
    <property type="match status" value="1"/>
</dbReference>
<keyword evidence="8 13" id="KW-0472">Membrane</keyword>
<comment type="subcellular location">
    <subcellularLocation>
        <location evidence="1 13">Cell outer membrane</location>
        <topology evidence="1 13">Lipid-anchor</topology>
    </subcellularLocation>
</comment>
<keyword evidence="5 13" id="KW-0813">Transport</keyword>
<evidence type="ECO:0000256" key="5">
    <source>
        <dbReference type="ARBA" id="ARBA00022448"/>
    </source>
</evidence>
<dbReference type="SUPFAM" id="SSF89392">
    <property type="entry name" value="Prokaryotic lipoproteins and lipoprotein localization factors"/>
    <property type="match status" value="1"/>
</dbReference>
<organism evidence="15 16">
    <name type="scientific">Halotalea alkalilenta</name>
    <dbReference type="NCBI Taxonomy" id="376489"/>
    <lineage>
        <taxon>Bacteria</taxon>
        <taxon>Pseudomonadati</taxon>
        <taxon>Pseudomonadota</taxon>
        <taxon>Gammaproteobacteria</taxon>
        <taxon>Oceanospirillales</taxon>
        <taxon>Halomonadaceae</taxon>
        <taxon>Halotalea</taxon>
    </lineage>
</organism>
<keyword evidence="12 13" id="KW-0449">Lipoprotein</keyword>
<keyword evidence="6 13" id="KW-0732">Signal</keyword>
<keyword evidence="10 13" id="KW-0143">Chaperone</keyword>
<evidence type="ECO:0000256" key="10">
    <source>
        <dbReference type="ARBA" id="ARBA00023186"/>
    </source>
</evidence>
<evidence type="ECO:0000256" key="2">
    <source>
        <dbReference type="ARBA" id="ARBA00009696"/>
    </source>
</evidence>
<evidence type="ECO:0000256" key="11">
    <source>
        <dbReference type="ARBA" id="ARBA00023237"/>
    </source>
</evidence>
<protein>
    <recommendedName>
        <fullName evidence="4 13">Outer-membrane lipoprotein LolB</fullName>
    </recommendedName>
</protein>
<dbReference type="GO" id="GO:0015031">
    <property type="term" value="P:protein transport"/>
    <property type="evidence" value="ECO:0007669"/>
    <property type="project" value="UniProtKB-KW"/>
</dbReference>
<name>A0A172YDY2_9GAMM</name>